<organism evidence="2 3">
    <name type="scientific">Ascaris lumbricoides</name>
    <name type="common">Giant roundworm</name>
    <dbReference type="NCBI Taxonomy" id="6252"/>
    <lineage>
        <taxon>Eukaryota</taxon>
        <taxon>Metazoa</taxon>
        <taxon>Ecdysozoa</taxon>
        <taxon>Nematoda</taxon>
        <taxon>Chromadorea</taxon>
        <taxon>Rhabditida</taxon>
        <taxon>Spirurina</taxon>
        <taxon>Ascaridomorpha</taxon>
        <taxon>Ascaridoidea</taxon>
        <taxon>Ascarididae</taxon>
        <taxon>Ascaris</taxon>
    </lineage>
</organism>
<protein>
    <submittedName>
        <fullName evidence="3">SLC3A2_N domain-containing protein</fullName>
    </submittedName>
</protein>
<keyword evidence="2" id="KW-1185">Reference proteome</keyword>
<accession>A0A0M3IIZ7</accession>
<keyword evidence="1" id="KW-1133">Transmembrane helix</keyword>
<keyword evidence="1" id="KW-0812">Transmembrane</keyword>
<dbReference type="WBParaSite" id="ALUE_0001857001-mRNA-1">
    <property type="protein sequence ID" value="ALUE_0001857001-mRNA-1"/>
    <property type="gene ID" value="ALUE_0001857001"/>
</dbReference>
<dbReference type="AlphaFoldDB" id="A0A0M3IIZ7"/>
<name>A0A0M3IIZ7_ASCLU</name>
<reference evidence="3" key="1">
    <citation type="submission" date="2017-02" db="UniProtKB">
        <authorList>
            <consortium name="WormBaseParasite"/>
        </authorList>
    </citation>
    <scope>IDENTIFICATION</scope>
</reference>
<evidence type="ECO:0000256" key="1">
    <source>
        <dbReference type="SAM" id="Phobius"/>
    </source>
</evidence>
<dbReference type="Proteomes" id="UP000036681">
    <property type="component" value="Unplaced"/>
</dbReference>
<evidence type="ECO:0000313" key="2">
    <source>
        <dbReference type="Proteomes" id="UP000036681"/>
    </source>
</evidence>
<feature type="transmembrane region" description="Helical" evidence="1">
    <location>
        <begin position="73"/>
        <end position="99"/>
    </location>
</feature>
<evidence type="ECO:0000313" key="3">
    <source>
        <dbReference type="WBParaSite" id="ALUE_0001857001-mRNA-1"/>
    </source>
</evidence>
<sequence>MENETIWLIDDMVHNETASTSSTFEHSDSAVTLQYDRIVELFNNSSMITPNVTTNDDLVKALNIWNIFEELPWLIWAIVAIGVIAVIGVVAAIITCIIWNKK</sequence>
<keyword evidence="1" id="KW-0472">Membrane</keyword>
<proteinExistence type="predicted"/>